<dbReference type="Gene3D" id="3.10.20.300">
    <property type="entry name" value="mk0293 like domain"/>
    <property type="match status" value="1"/>
</dbReference>
<evidence type="ECO:0000256" key="1">
    <source>
        <dbReference type="ARBA" id="ARBA00022596"/>
    </source>
</evidence>
<comment type="caution">
    <text evidence="2">The sequence shown here is derived from an EMBL/GenBank/DDBJ whole genome shotgun (WGS) entry which is preliminary data.</text>
</comment>
<dbReference type="EMBL" id="JAOQIO010000001">
    <property type="protein sequence ID" value="MCU6790603.1"/>
    <property type="molecule type" value="Genomic_DNA"/>
</dbReference>
<dbReference type="RefSeq" id="WP_262682087.1">
    <property type="nucleotide sequence ID" value="NZ_JAOQIO010000001.1"/>
</dbReference>
<accession>A0ABT2U7K3</accession>
<name>A0ABT2U7K3_9BACL</name>
<dbReference type="PANTHER" id="PTHR36566:SF1">
    <property type="entry name" value="PYRIDINIUM-3,5-BISTHIOCARBOXYLIC ACID MONONUCLEOTIDE NICKEL INSERTION PROTEIN"/>
    <property type="match status" value="1"/>
</dbReference>
<protein>
    <submittedName>
        <fullName evidence="2">LarC family nickel insertion protein</fullName>
    </submittedName>
</protein>
<organism evidence="2 3">
    <name type="scientific">Paenibacillus baimaensis</name>
    <dbReference type="NCBI Taxonomy" id="2982185"/>
    <lineage>
        <taxon>Bacteria</taxon>
        <taxon>Bacillati</taxon>
        <taxon>Bacillota</taxon>
        <taxon>Bacilli</taxon>
        <taxon>Bacillales</taxon>
        <taxon>Paenibacillaceae</taxon>
        <taxon>Paenibacillus</taxon>
    </lineage>
</organism>
<evidence type="ECO:0000313" key="2">
    <source>
        <dbReference type="EMBL" id="MCU6790603.1"/>
    </source>
</evidence>
<sequence>MGFEHREEHIDEDMLLIQANIDDMNPEICPYVTDRLFAAGANDVYWIPIIMKKGRPGMMLNVLIDERKLQSIEEVIFSETTTIGLRYLRASCHRLGRAFEQVSTPWGMINVKIGYHRGEMVQFAPEFKECEQAALAHGIPLKQVYEEVKRQFLHRGRRENEGSAASSEE</sequence>
<dbReference type="Gene3D" id="3.30.70.1380">
    <property type="entry name" value="Transcriptional regulatory protein pf0864 domain like"/>
    <property type="match status" value="1"/>
</dbReference>
<proteinExistence type="predicted"/>
<dbReference type="InterPro" id="IPR002822">
    <property type="entry name" value="Ni_insertion"/>
</dbReference>
<reference evidence="2 3" key="1">
    <citation type="submission" date="2022-09" db="EMBL/GenBank/DDBJ databases">
        <authorList>
            <person name="Han X.L."/>
            <person name="Wang Q."/>
            <person name="Lu T."/>
        </authorList>
    </citation>
    <scope>NUCLEOTIDE SEQUENCE [LARGE SCALE GENOMIC DNA]</scope>
    <source>
        <strain evidence="2 3">WQ 127069</strain>
    </source>
</reference>
<dbReference type="PANTHER" id="PTHR36566">
    <property type="entry name" value="NICKEL INSERTION PROTEIN-RELATED"/>
    <property type="match status" value="1"/>
</dbReference>
<dbReference type="Proteomes" id="UP001652445">
    <property type="component" value="Unassembled WGS sequence"/>
</dbReference>
<gene>
    <name evidence="2" type="ORF">OB236_00545</name>
</gene>
<dbReference type="Pfam" id="PF01969">
    <property type="entry name" value="Ni_insertion"/>
    <property type="match status" value="1"/>
</dbReference>
<keyword evidence="1" id="KW-0533">Nickel</keyword>
<evidence type="ECO:0000313" key="3">
    <source>
        <dbReference type="Proteomes" id="UP001652445"/>
    </source>
</evidence>
<keyword evidence="3" id="KW-1185">Reference proteome</keyword>